<comment type="cofactor">
    <cofactor evidence="9 11">
        <name>Zn(2+)</name>
        <dbReference type="ChEBI" id="CHEBI:29105"/>
    </cofactor>
    <text evidence="9 11">Binds 1 zinc ion per subunit.</text>
</comment>
<dbReference type="FunFam" id="2.60.40.1730:FF:000002">
    <property type="entry name" value="Aminopeptidase"/>
    <property type="match status" value="1"/>
</dbReference>
<dbReference type="Gene3D" id="2.60.40.1910">
    <property type="match status" value="1"/>
</dbReference>
<evidence type="ECO:0000256" key="10">
    <source>
        <dbReference type="PIRSR" id="PIRSR634016-4"/>
    </source>
</evidence>
<gene>
    <name evidence="15" type="ORF">PHYBLDRAFT_132951</name>
</gene>
<dbReference type="AlphaFoldDB" id="A0A167N436"/>
<evidence type="ECO:0000259" key="14">
    <source>
        <dbReference type="Pfam" id="PF17900"/>
    </source>
</evidence>
<keyword evidence="7 11" id="KW-0482">Metalloprotease</keyword>
<dbReference type="InParanoid" id="A0A167N436"/>
<evidence type="ECO:0000256" key="8">
    <source>
        <dbReference type="PIRSR" id="PIRSR634016-1"/>
    </source>
</evidence>
<dbReference type="FunFam" id="1.10.390.10:FF:000001">
    <property type="entry name" value="Aminopeptidase"/>
    <property type="match status" value="1"/>
</dbReference>
<protein>
    <recommendedName>
        <fullName evidence="11">Aminopeptidase</fullName>
        <ecNumber evidence="11">3.4.11.-</ecNumber>
    </recommendedName>
</protein>
<accession>A0A167N436</accession>
<dbReference type="InterPro" id="IPR045357">
    <property type="entry name" value="Aminopeptidase_N-like_N"/>
</dbReference>
<dbReference type="PANTHER" id="PTHR11533">
    <property type="entry name" value="PROTEASE M1 ZINC METALLOPROTEASE"/>
    <property type="match status" value="1"/>
</dbReference>
<dbReference type="GO" id="GO:0042277">
    <property type="term" value="F:peptide binding"/>
    <property type="evidence" value="ECO:0007669"/>
    <property type="project" value="TreeGrafter"/>
</dbReference>
<evidence type="ECO:0000256" key="7">
    <source>
        <dbReference type="ARBA" id="ARBA00023049"/>
    </source>
</evidence>
<dbReference type="GO" id="GO:0070006">
    <property type="term" value="F:metalloaminopeptidase activity"/>
    <property type="evidence" value="ECO:0007669"/>
    <property type="project" value="TreeGrafter"/>
</dbReference>
<dbReference type="EC" id="3.4.11.-" evidence="11"/>
<dbReference type="GO" id="GO:0016020">
    <property type="term" value="C:membrane"/>
    <property type="evidence" value="ECO:0007669"/>
    <property type="project" value="TreeGrafter"/>
</dbReference>
<dbReference type="GO" id="GO:0008270">
    <property type="term" value="F:zinc ion binding"/>
    <property type="evidence" value="ECO:0007669"/>
    <property type="project" value="UniProtKB-UniRule"/>
</dbReference>
<evidence type="ECO:0000256" key="1">
    <source>
        <dbReference type="ARBA" id="ARBA00010136"/>
    </source>
</evidence>
<dbReference type="PANTHER" id="PTHR11533:SF174">
    <property type="entry name" value="PUROMYCIN-SENSITIVE AMINOPEPTIDASE-RELATED"/>
    <property type="match status" value="1"/>
</dbReference>
<evidence type="ECO:0000256" key="3">
    <source>
        <dbReference type="ARBA" id="ARBA00022670"/>
    </source>
</evidence>
<organism evidence="15 16">
    <name type="scientific">Phycomyces blakesleeanus (strain ATCC 8743b / DSM 1359 / FGSC 10004 / NBRC 33097 / NRRL 1555)</name>
    <dbReference type="NCBI Taxonomy" id="763407"/>
    <lineage>
        <taxon>Eukaryota</taxon>
        <taxon>Fungi</taxon>
        <taxon>Fungi incertae sedis</taxon>
        <taxon>Mucoromycota</taxon>
        <taxon>Mucoromycotina</taxon>
        <taxon>Mucoromycetes</taxon>
        <taxon>Mucorales</taxon>
        <taxon>Phycomycetaceae</taxon>
        <taxon>Phycomyces</taxon>
    </lineage>
</organism>
<dbReference type="GeneID" id="28990441"/>
<dbReference type="InterPro" id="IPR050344">
    <property type="entry name" value="Peptidase_M1_aminopeptidases"/>
</dbReference>
<dbReference type="EMBL" id="KV440978">
    <property type="protein sequence ID" value="OAD74924.1"/>
    <property type="molecule type" value="Genomic_DNA"/>
</dbReference>
<keyword evidence="2 11" id="KW-0031">Aminopeptidase</keyword>
<feature type="domain" description="Aminopeptidase N-like N-terminal" evidence="14">
    <location>
        <begin position="19"/>
        <end position="210"/>
    </location>
</feature>
<dbReference type="SUPFAM" id="SSF55486">
    <property type="entry name" value="Metalloproteases ('zincins'), catalytic domain"/>
    <property type="match status" value="1"/>
</dbReference>
<dbReference type="InterPro" id="IPR034016">
    <property type="entry name" value="M1_APN-typ"/>
</dbReference>
<name>A0A167N436_PHYB8</name>
<feature type="binding site" evidence="9">
    <location>
        <position position="326"/>
    </location>
    <ligand>
        <name>Zn(2+)</name>
        <dbReference type="ChEBI" id="CHEBI:29105"/>
        <note>catalytic</note>
    </ligand>
</feature>
<dbReference type="InterPro" id="IPR001930">
    <property type="entry name" value="Peptidase_M1"/>
</dbReference>
<keyword evidence="16" id="KW-1185">Reference proteome</keyword>
<dbReference type="InterPro" id="IPR042097">
    <property type="entry name" value="Aminopeptidase_N-like_N_sf"/>
</dbReference>
<proteinExistence type="inferred from homology"/>
<keyword evidence="6 9" id="KW-0862">Zinc</keyword>
<evidence type="ECO:0000256" key="9">
    <source>
        <dbReference type="PIRSR" id="PIRSR634016-3"/>
    </source>
</evidence>
<dbReference type="Pfam" id="PF01433">
    <property type="entry name" value="Peptidase_M1"/>
    <property type="match status" value="1"/>
</dbReference>
<evidence type="ECO:0000256" key="6">
    <source>
        <dbReference type="ARBA" id="ARBA00022833"/>
    </source>
</evidence>
<keyword evidence="5 11" id="KW-0378">Hydrolase</keyword>
<keyword evidence="3 11" id="KW-0645">Protease</keyword>
<dbReference type="FunFam" id="1.25.50.20:FF:000002">
    <property type="entry name" value="Aminopeptidase"/>
    <property type="match status" value="1"/>
</dbReference>
<dbReference type="Gene3D" id="1.10.390.10">
    <property type="entry name" value="Neutral Protease Domain 2"/>
    <property type="match status" value="1"/>
</dbReference>
<evidence type="ECO:0000256" key="4">
    <source>
        <dbReference type="ARBA" id="ARBA00022723"/>
    </source>
</evidence>
<dbReference type="Gene3D" id="2.60.40.1730">
    <property type="entry name" value="tricorn interacting facor f3 domain"/>
    <property type="match status" value="1"/>
</dbReference>
<dbReference type="VEuPathDB" id="FungiDB:PHYBLDRAFT_132951"/>
<dbReference type="InterPro" id="IPR024571">
    <property type="entry name" value="ERAP1-like_C_dom"/>
</dbReference>
<dbReference type="GO" id="GO:0005737">
    <property type="term" value="C:cytoplasm"/>
    <property type="evidence" value="ECO:0007669"/>
    <property type="project" value="TreeGrafter"/>
</dbReference>
<evidence type="ECO:0000256" key="11">
    <source>
        <dbReference type="RuleBase" id="RU364040"/>
    </source>
</evidence>
<reference evidence="16" key="1">
    <citation type="submission" date="2015-06" db="EMBL/GenBank/DDBJ databases">
        <title>Expansion of signal transduction pathways in fungi by whole-genome duplication.</title>
        <authorList>
            <consortium name="DOE Joint Genome Institute"/>
            <person name="Corrochano L.M."/>
            <person name="Kuo A."/>
            <person name="Marcet-Houben M."/>
            <person name="Polaino S."/>
            <person name="Salamov A."/>
            <person name="Villalobos J.M."/>
            <person name="Alvarez M.I."/>
            <person name="Avalos J."/>
            <person name="Benito E.P."/>
            <person name="Benoit I."/>
            <person name="Burger G."/>
            <person name="Camino L.P."/>
            <person name="Canovas D."/>
            <person name="Cerda-Olmedo E."/>
            <person name="Cheng J.-F."/>
            <person name="Dominguez A."/>
            <person name="Elias M."/>
            <person name="Eslava A.P."/>
            <person name="Glaser F."/>
            <person name="Grimwood J."/>
            <person name="Gutierrez G."/>
            <person name="Heitman J."/>
            <person name="Henrissat B."/>
            <person name="Iturriaga E.A."/>
            <person name="Lang B.F."/>
            <person name="Lavin J.L."/>
            <person name="Lee S."/>
            <person name="Li W."/>
            <person name="Lindquist E."/>
            <person name="Lopez-Garcia S."/>
            <person name="Luque E.M."/>
            <person name="Marcos A.T."/>
            <person name="Martin J."/>
            <person name="McCluskey K."/>
            <person name="Medina H.R."/>
            <person name="Miralles-Duran A."/>
            <person name="Miyazaki A."/>
            <person name="Munoz-Torres E."/>
            <person name="Oguiza J.A."/>
            <person name="Ohm R."/>
            <person name="Olmedo M."/>
            <person name="Orejas M."/>
            <person name="Ortiz-Castellanos L."/>
            <person name="Pisabarro A.G."/>
            <person name="Rodriguez-Romero J."/>
            <person name="Ruiz-Herrera J."/>
            <person name="Ruiz-Vazquez R."/>
            <person name="Sanz C."/>
            <person name="Schackwitz W."/>
            <person name="Schmutz J."/>
            <person name="Shahriari M."/>
            <person name="Shelest E."/>
            <person name="Silva-Franco F."/>
            <person name="Soanes D."/>
            <person name="Syed K."/>
            <person name="Tagua V.G."/>
            <person name="Talbot N.J."/>
            <person name="Thon M."/>
            <person name="De vries R.P."/>
            <person name="Wiebenga A."/>
            <person name="Yadav J.S."/>
            <person name="Braun E.L."/>
            <person name="Baker S."/>
            <person name="Garre V."/>
            <person name="Horwitz B."/>
            <person name="Torres-Martinez S."/>
            <person name="Idnurm A."/>
            <person name="Herrera-Estrella A."/>
            <person name="Gabaldon T."/>
            <person name="Grigoriev I.V."/>
        </authorList>
    </citation>
    <scope>NUCLEOTIDE SEQUENCE [LARGE SCALE GENOMIC DNA]</scope>
    <source>
        <strain evidence="16">NRRL 1555(-)</strain>
    </source>
</reference>
<dbReference type="Proteomes" id="UP000077315">
    <property type="component" value="Unassembled WGS sequence"/>
</dbReference>
<sequence length="892" mass="100740">MCKPSAQTPVRQVLPTNVKPVHYDLSLKPNLKTFVFHGRVKVDLEIKEDSTTIVLNTHDIKIHSATLASSHLKTESTQTATEITYDEKRDLATLTFQESVKANTTAVLDIVFEGVLNDQMAGFYRSSYKDDNGEVQYLATTQFEATDARRAFPCWDEPSLKATFDVTLIVPDHLTALSNMNVLSEKPYHEVGKGTEEVKYATTPLMSTYLLAFVVGPFEYIEAFTSGEHNGQPIRSRVYALPGSVEQGRHALNVCVLALEYFAKVFGEAYPLPKVDMVAIPDFEAGAMENWGLITYRTVALLYDEKSSSIVFKKSTAYTVCHELAHQWFGNLVTMEWWDHLWLNEGFATWVGWLAVDNIFPDWDVWTSFVNEDMPRALNLDALRSSHPIEVAVNDPAEIHQIFDAISYYKGASVIRMLSSWLGVETFLAGVRRYLHRHKLSNASTNDLWTALSEEAGVDVSNFMTLWTKRVGYPVLKVHQDDPSSFQVTQTRYLSTGDLKEEEDETVWWAPLGVLTPEKIESWTLTEKTQNFDLTSETLFKLNANQTAVYRVNYPIDIIRKFADEIKKENSGLLHNTSDRVGLLADSGNLCVSGEQTTAAFLELAEAFENETDYFVWSQLSTHLGNILSTWYGQPPAIRDAIKGLRRSLFAPVAHRLGWEFAATDDYLTNILRVLAISNAGLSKDAATIDEAKRRFWLCAGGDTEALHPNLRGPVYNIVLRAAKDEEEEIRLWDEIHKIYHDQTIPTDQRLIALSALGGAKSPTLIDRYLQMSLDENEVRGQDSIYVFRSLSTNPEARDLFWDFFSQNYDMLHAKFAKSLSLFGSAVRSSVSGFTCLDKIAEIEAFFAEKDTREYARPLQQAIEGAKVNGKWVQRDHESVAAWVEKNSGRFA</sequence>
<evidence type="ECO:0000259" key="13">
    <source>
        <dbReference type="Pfam" id="PF11838"/>
    </source>
</evidence>
<dbReference type="STRING" id="763407.A0A167N436"/>
<evidence type="ECO:0000313" key="16">
    <source>
        <dbReference type="Proteomes" id="UP000077315"/>
    </source>
</evidence>
<feature type="binding site" evidence="9">
    <location>
        <position position="322"/>
    </location>
    <ligand>
        <name>Zn(2+)</name>
        <dbReference type="ChEBI" id="CHEBI:29105"/>
        <note>catalytic</note>
    </ligand>
</feature>
<feature type="active site" description="Proton acceptor" evidence="8">
    <location>
        <position position="323"/>
    </location>
</feature>
<feature type="binding site" evidence="9">
    <location>
        <position position="345"/>
    </location>
    <ligand>
        <name>Zn(2+)</name>
        <dbReference type="ChEBI" id="CHEBI:29105"/>
        <note>catalytic</note>
    </ligand>
</feature>
<dbReference type="GO" id="GO:0005615">
    <property type="term" value="C:extracellular space"/>
    <property type="evidence" value="ECO:0007669"/>
    <property type="project" value="TreeGrafter"/>
</dbReference>
<evidence type="ECO:0000259" key="12">
    <source>
        <dbReference type="Pfam" id="PF01433"/>
    </source>
</evidence>
<dbReference type="OrthoDB" id="10031169at2759"/>
<comment type="similarity">
    <text evidence="1 11">Belongs to the peptidase M1 family.</text>
</comment>
<dbReference type="SUPFAM" id="SSF63737">
    <property type="entry name" value="Leukotriene A4 hydrolase N-terminal domain"/>
    <property type="match status" value="1"/>
</dbReference>
<dbReference type="GO" id="GO:0006508">
    <property type="term" value="P:proteolysis"/>
    <property type="evidence" value="ECO:0007669"/>
    <property type="project" value="UniProtKB-KW"/>
</dbReference>
<dbReference type="Pfam" id="PF11838">
    <property type="entry name" value="ERAP1_C"/>
    <property type="match status" value="1"/>
</dbReference>
<dbReference type="FunCoup" id="A0A167N436">
    <property type="interactions" value="640"/>
</dbReference>
<evidence type="ECO:0000313" key="15">
    <source>
        <dbReference type="EMBL" id="OAD74924.1"/>
    </source>
</evidence>
<dbReference type="Gene3D" id="1.25.50.20">
    <property type="match status" value="1"/>
</dbReference>
<dbReference type="InterPro" id="IPR014782">
    <property type="entry name" value="Peptidase_M1_dom"/>
</dbReference>
<dbReference type="InterPro" id="IPR027268">
    <property type="entry name" value="Peptidase_M4/M1_CTD_sf"/>
</dbReference>
<dbReference type="RefSeq" id="XP_018292964.1">
    <property type="nucleotide sequence ID" value="XM_018429535.1"/>
</dbReference>
<keyword evidence="4 9" id="KW-0479">Metal-binding</keyword>
<feature type="site" description="Transition state stabilizer" evidence="10">
    <location>
        <position position="408"/>
    </location>
</feature>
<feature type="domain" description="ERAP1-like C-terminal" evidence="13">
    <location>
        <begin position="539"/>
        <end position="867"/>
    </location>
</feature>
<feature type="domain" description="Peptidase M1 membrane alanine aminopeptidase" evidence="12">
    <location>
        <begin position="251"/>
        <end position="467"/>
    </location>
</feature>
<dbReference type="Pfam" id="PF17900">
    <property type="entry name" value="Peptidase_M1_N"/>
    <property type="match status" value="1"/>
</dbReference>
<evidence type="ECO:0000256" key="5">
    <source>
        <dbReference type="ARBA" id="ARBA00022801"/>
    </source>
</evidence>
<evidence type="ECO:0000256" key="2">
    <source>
        <dbReference type="ARBA" id="ARBA00022438"/>
    </source>
</evidence>
<dbReference type="CDD" id="cd09601">
    <property type="entry name" value="M1_APN-Q_like"/>
    <property type="match status" value="1"/>
</dbReference>
<dbReference type="PRINTS" id="PR00756">
    <property type="entry name" value="ALADIPTASE"/>
</dbReference>
<dbReference type="GO" id="GO:0043171">
    <property type="term" value="P:peptide catabolic process"/>
    <property type="evidence" value="ECO:0007669"/>
    <property type="project" value="TreeGrafter"/>
</dbReference>